<dbReference type="InterPro" id="IPR051541">
    <property type="entry name" value="PTS_SugarTrans_NitroReg"/>
</dbReference>
<dbReference type="AlphaFoldDB" id="A0A1H9LKT5"/>
<name>A0A1H9LKT5_9LACT</name>
<proteinExistence type="predicted"/>
<dbReference type="OrthoDB" id="370976at2"/>
<sequence length="162" mass="18435">MSGENVPLIDKETIYISDKMTLQAVFEEISQQLIVADLVTKDFFEHVLEREKEFPTGMDLSVVNPELPNIAVPHTEAEFVKVRRIIPVKLTHQIKFHNMIQPQEVLDAQFLFIILNNDPAGQANILAQIMNFIATTDTEVLKTVLQSENEDEIYTILSKGIK</sequence>
<dbReference type="PANTHER" id="PTHR47738:SF3">
    <property type="entry name" value="PHOSPHOTRANSFERASE SYSTEM MANNITOL_FRUCTOSE-SPECIFIC IIA DOMAIN CONTAINING PROTEIN"/>
    <property type="match status" value="1"/>
</dbReference>
<dbReference type="InterPro" id="IPR002178">
    <property type="entry name" value="PTS_EIIA_type-2_dom"/>
</dbReference>
<dbReference type="Proteomes" id="UP000198556">
    <property type="component" value="Unassembled WGS sequence"/>
</dbReference>
<gene>
    <name evidence="2" type="ORF">SAMN05421767_12011</name>
</gene>
<dbReference type="SUPFAM" id="SSF55804">
    <property type="entry name" value="Phoshotransferase/anion transport protein"/>
    <property type="match status" value="1"/>
</dbReference>
<dbReference type="Gene3D" id="3.40.930.10">
    <property type="entry name" value="Mannitol-specific EII, Chain A"/>
    <property type="match status" value="1"/>
</dbReference>
<dbReference type="STRING" id="137733.SAMN05421767_12011"/>
<dbReference type="PROSITE" id="PS51094">
    <property type="entry name" value="PTS_EIIA_TYPE_2"/>
    <property type="match status" value="1"/>
</dbReference>
<evidence type="ECO:0000313" key="2">
    <source>
        <dbReference type="EMBL" id="SER12112.1"/>
    </source>
</evidence>
<dbReference type="RefSeq" id="WP_089746723.1">
    <property type="nucleotide sequence ID" value="NZ_FOGF01000020.1"/>
</dbReference>
<dbReference type="PANTHER" id="PTHR47738">
    <property type="entry name" value="PTS SYSTEM FRUCTOSE-LIKE EIIA COMPONENT-RELATED"/>
    <property type="match status" value="1"/>
</dbReference>
<dbReference type="InterPro" id="IPR016152">
    <property type="entry name" value="PTrfase/Anion_transptr"/>
</dbReference>
<protein>
    <submittedName>
        <fullName evidence="2">PTS system, galactitol-specific IIA component</fullName>
    </submittedName>
</protein>
<accession>A0A1H9LKT5</accession>
<evidence type="ECO:0000259" key="1">
    <source>
        <dbReference type="PROSITE" id="PS51094"/>
    </source>
</evidence>
<feature type="domain" description="PTS EIIA type-2" evidence="1">
    <location>
        <begin position="1"/>
        <end position="160"/>
    </location>
</feature>
<evidence type="ECO:0000313" key="3">
    <source>
        <dbReference type="Proteomes" id="UP000198556"/>
    </source>
</evidence>
<dbReference type="Pfam" id="PF00359">
    <property type="entry name" value="PTS_EIIA_2"/>
    <property type="match status" value="1"/>
</dbReference>
<dbReference type="EMBL" id="FOGF01000020">
    <property type="protein sequence ID" value="SER12112.1"/>
    <property type="molecule type" value="Genomic_DNA"/>
</dbReference>
<keyword evidence="3" id="KW-1185">Reference proteome</keyword>
<organism evidence="2 3">
    <name type="scientific">Granulicatella balaenopterae</name>
    <dbReference type="NCBI Taxonomy" id="137733"/>
    <lineage>
        <taxon>Bacteria</taxon>
        <taxon>Bacillati</taxon>
        <taxon>Bacillota</taxon>
        <taxon>Bacilli</taxon>
        <taxon>Lactobacillales</taxon>
        <taxon>Carnobacteriaceae</taxon>
        <taxon>Granulicatella</taxon>
    </lineage>
</organism>
<reference evidence="2 3" key="1">
    <citation type="submission" date="2016-10" db="EMBL/GenBank/DDBJ databases">
        <authorList>
            <person name="de Groot N.N."/>
        </authorList>
    </citation>
    <scope>NUCLEOTIDE SEQUENCE [LARGE SCALE GENOMIC DNA]</scope>
    <source>
        <strain evidence="2 3">DSM 15827</strain>
    </source>
</reference>